<comment type="caution">
    <text evidence="6">The sequence shown here is derived from an EMBL/GenBank/DDBJ whole genome shotgun (WGS) entry which is preliminary data.</text>
</comment>
<dbReference type="PRINTS" id="PR00369">
    <property type="entry name" value="FLAVODOXIN"/>
</dbReference>
<keyword evidence="2" id="KW-0285">Flavoprotein</keyword>
<evidence type="ECO:0000259" key="5">
    <source>
        <dbReference type="PROSITE" id="PS50902"/>
    </source>
</evidence>
<dbReference type="GO" id="GO:0010181">
    <property type="term" value="F:FMN binding"/>
    <property type="evidence" value="ECO:0007669"/>
    <property type="project" value="InterPro"/>
</dbReference>
<dbReference type="GO" id="GO:0050660">
    <property type="term" value="F:flavin adenine dinucleotide binding"/>
    <property type="evidence" value="ECO:0007669"/>
    <property type="project" value="TreeGrafter"/>
</dbReference>
<dbReference type="PROSITE" id="PS50902">
    <property type="entry name" value="FLAVODOXIN_LIKE"/>
    <property type="match status" value="1"/>
</dbReference>
<keyword evidence="4" id="KW-0813">Transport</keyword>
<sequence>MPNNIPSKPQNIDILVATTSGNTEYLADQLAAQLEAAGFTTAMHYEPDYHQLTEDVNENSIWLCCVASHGAGDYADSMLDFAEQLHRDQPDLKTLRYAVIAVGDSCYDTFCAAGRDCDEKLAKAGAKRLLDRLEIDMSIDDPDKKASTWGRSFTNLMCIKEE</sequence>
<dbReference type="InterPro" id="IPR029039">
    <property type="entry name" value="Flavoprotein-like_sf"/>
</dbReference>
<dbReference type="Proteomes" id="UP000054363">
    <property type="component" value="Unassembled WGS sequence"/>
</dbReference>
<name>A0A094L847_9GAMM</name>
<keyword evidence="4" id="KW-0249">Electron transport</keyword>
<keyword evidence="7" id="KW-1185">Reference proteome</keyword>
<dbReference type="PANTHER" id="PTHR19384">
    <property type="entry name" value="NITRIC OXIDE SYNTHASE-RELATED"/>
    <property type="match status" value="1"/>
</dbReference>
<dbReference type="GO" id="GO:0005829">
    <property type="term" value="C:cytosol"/>
    <property type="evidence" value="ECO:0007669"/>
    <property type="project" value="TreeGrafter"/>
</dbReference>
<evidence type="ECO:0000313" key="6">
    <source>
        <dbReference type="EMBL" id="KFZ30963.1"/>
    </source>
</evidence>
<evidence type="ECO:0000256" key="4">
    <source>
        <dbReference type="ARBA" id="ARBA00022982"/>
    </source>
</evidence>
<evidence type="ECO:0000256" key="1">
    <source>
        <dbReference type="ARBA" id="ARBA00001917"/>
    </source>
</evidence>
<dbReference type="Pfam" id="PF00258">
    <property type="entry name" value="Flavodoxin_1"/>
    <property type="match status" value="1"/>
</dbReference>
<dbReference type="eggNOG" id="COG0369">
    <property type="taxonomic scope" value="Bacteria"/>
</dbReference>
<dbReference type="RefSeq" id="WP_034775558.1">
    <property type="nucleotide sequence ID" value="NZ_JPER01000003.1"/>
</dbReference>
<dbReference type="Gene3D" id="3.40.50.360">
    <property type="match status" value="1"/>
</dbReference>
<dbReference type="GO" id="GO:0016491">
    <property type="term" value="F:oxidoreductase activity"/>
    <property type="evidence" value="ECO:0007669"/>
    <property type="project" value="TreeGrafter"/>
</dbReference>
<comment type="cofactor">
    <cofactor evidence="1">
        <name>FMN</name>
        <dbReference type="ChEBI" id="CHEBI:58210"/>
    </cofactor>
</comment>
<evidence type="ECO:0000313" key="7">
    <source>
        <dbReference type="Proteomes" id="UP000054363"/>
    </source>
</evidence>
<organism evidence="6 7">
    <name type="scientific">Pseudidiomarina salinarum</name>
    <dbReference type="NCBI Taxonomy" id="435908"/>
    <lineage>
        <taxon>Bacteria</taxon>
        <taxon>Pseudomonadati</taxon>
        <taxon>Pseudomonadota</taxon>
        <taxon>Gammaproteobacteria</taxon>
        <taxon>Alteromonadales</taxon>
        <taxon>Idiomarinaceae</taxon>
        <taxon>Pseudidiomarina</taxon>
    </lineage>
</organism>
<feature type="domain" description="Flavodoxin-like" evidence="5">
    <location>
        <begin position="12"/>
        <end position="154"/>
    </location>
</feature>
<gene>
    <name evidence="6" type="ORF">IDSA_07795</name>
</gene>
<dbReference type="InterPro" id="IPR001094">
    <property type="entry name" value="Flavdoxin-like"/>
</dbReference>
<dbReference type="PANTHER" id="PTHR19384:SF128">
    <property type="entry name" value="NADPH OXIDOREDUCTASE A"/>
    <property type="match status" value="1"/>
</dbReference>
<dbReference type="SUPFAM" id="SSF52218">
    <property type="entry name" value="Flavoproteins"/>
    <property type="match status" value="1"/>
</dbReference>
<dbReference type="OrthoDB" id="359268at2"/>
<dbReference type="EMBL" id="JPER01000003">
    <property type="protein sequence ID" value="KFZ30963.1"/>
    <property type="molecule type" value="Genomic_DNA"/>
</dbReference>
<proteinExistence type="predicted"/>
<accession>A0A094L847</accession>
<dbReference type="AlphaFoldDB" id="A0A094L847"/>
<keyword evidence="3" id="KW-0288">FMN</keyword>
<reference evidence="6 7" key="1">
    <citation type="submission" date="2014-06" db="EMBL/GenBank/DDBJ databases">
        <title>The draft genome sequence of Idiomarina salinarum ISL-52.</title>
        <authorList>
            <person name="Du J."/>
            <person name="Shao Z."/>
        </authorList>
    </citation>
    <scope>NUCLEOTIDE SEQUENCE [LARGE SCALE GENOMIC DNA]</scope>
    <source>
        <strain evidence="6 7">ISL-52</strain>
    </source>
</reference>
<protein>
    <submittedName>
        <fullName evidence="6">Flavodoxin</fullName>
    </submittedName>
</protein>
<dbReference type="InterPro" id="IPR008254">
    <property type="entry name" value="Flavodoxin/NO_synth"/>
</dbReference>
<evidence type="ECO:0000256" key="2">
    <source>
        <dbReference type="ARBA" id="ARBA00022630"/>
    </source>
</evidence>
<dbReference type="STRING" id="435908.IDSA_07795"/>
<evidence type="ECO:0000256" key="3">
    <source>
        <dbReference type="ARBA" id="ARBA00022643"/>
    </source>
</evidence>